<organism evidence="1">
    <name type="scientific">Salmonella newport</name>
    <dbReference type="NCBI Taxonomy" id="108619"/>
    <lineage>
        <taxon>Bacteria</taxon>
        <taxon>Pseudomonadati</taxon>
        <taxon>Pseudomonadota</taxon>
        <taxon>Gammaproteobacteria</taxon>
        <taxon>Enterobacterales</taxon>
        <taxon>Enterobacteriaceae</taxon>
        <taxon>Salmonella</taxon>
    </lineage>
</organism>
<dbReference type="AlphaFoldDB" id="A0A738PBE4"/>
<reference evidence="1" key="2">
    <citation type="submission" date="2018-07" db="EMBL/GenBank/DDBJ databases">
        <authorList>
            <consortium name="NCBI Pathogen Detection Project"/>
        </authorList>
    </citation>
    <scope>NUCLEOTIDE SEQUENCE</scope>
    <source>
        <strain evidence="1">13-0883</strain>
    </source>
</reference>
<name>A0A738PBE4_SALNE</name>
<comment type="caution">
    <text evidence="1">The sequence shown here is derived from an EMBL/GenBank/DDBJ whole genome shotgun (WGS) entry which is preliminary data.</text>
</comment>
<gene>
    <name evidence="1" type="ORF">G4Y29_003000</name>
</gene>
<protein>
    <submittedName>
        <fullName evidence="1">Uncharacterized protein</fullName>
    </submittedName>
</protein>
<dbReference type="EMBL" id="DAATPG010000007">
    <property type="protein sequence ID" value="HAE9029679.1"/>
    <property type="molecule type" value="Genomic_DNA"/>
</dbReference>
<proteinExistence type="predicted"/>
<sequence length="57" mass="6709">MSIMRRFWRESPCMAAPETIYWVHENHSVKRSGQAGGAVRNRENKWIIPPIFPKNKV</sequence>
<reference evidence="1" key="1">
    <citation type="journal article" date="2018" name="Genome Biol.">
        <title>SKESA: strategic k-mer extension for scrupulous assemblies.</title>
        <authorList>
            <person name="Souvorov A."/>
            <person name="Agarwala R."/>
            <person name="Lipman D.J."/>
        </authorList>
    </citation>
    <scope>NUCLEOTIDE SEQUENCE</scope>
    <source>
        <strain evidence="1">13-0883</strain>
    </source>
</reference>
<evidence type="ECO:0000313" key="1">
    <source>
        <dbReference type="EMBL" id="HAE9029679.1"/>
    </source>
</evidence>
<accession>A0A738PBE4</accession>